<dbReference type="GeneID" id="37017651"/>
<feature type="non-terminal residue" evidence="6">
    <location>
        <position position="1"/>
    </location>
</feature>
<dbReference type="FunFam" id="2.40.70.10:FF:000008">
    <property type="entry name" value="Cathepsin D"/>
    <property type="match status" value="1"/>
</dbReference>
<dbReference type="GO" id="GO:0006508">
    <property type="term" value="P:proteolysis"/>
    <property type="evidence" value="ECO:0007669"/>
    <property type="project" value="UniProtKB-KW"/>
</dbReference>
<dbReference type="PRINTS" id="PR00792">
    <property type="entry name" value="PEPSIN"/>
</dbReference>
<dbReference type="Pfam" id="PF00026">
    <property type="entry name" value="Asp"/>
    <property type="match status" value="1"/>
</dbReference>
<dbReference type="CDD" id="cd05471">
    <property type="entry name" value="pepsin_like"/>
    <property type="match status" value="1"/>
</dbReference>
<evidence type="ECO:0000313" key="6">
    <source>
        <dbReference type="EMBL" id="PWN34506.1"/>
    </source>
</evidence>
<dbReference type="GO" id="GO:0004190">
    <property type="term" value="F:aspartic-type endopeptidase activity"/>
    <property type="evidence" value="ECO:0007669"/>
    <property type="project" value="UniProtKB-KW"/>
</dbReference>
<organism evidence="6 7">
    <name type="scientific">Meira miltonrushii</name>
    <dbReference type="NCBI Taxonomy" id="1280837"/>
    <lineage>
        <taxon>Eukaryota</taxon>
        <taxon>Fungi</taxon>
        <taxon>Dikarya</taxon>
        <taxon>Basidiomycota</taxon>
        <taxon>Ustilaginomycotina</taxon>
        <taxon>Exobasidiomycetes</taxon>
        <taxon>Exobasidiales</taxon>
        <taxon>Brachybasidiaceae</taxon>
        <taxon>Meira</taxon>
    </lineage>
</organism>
<feature type="non-terminal residue" evidence="6">
    <location>
        <position position="328"/>
    </location>
</feature>
<feature type="domain" description="Peptidase A1" evidence="5">
    <location>
        <begin position="24"/>
        <end position="328"/>
    </location>
</feature>
<evidence type="ECO:0000313" key="7">
    <source>
        <dbReference type="Proteomes" id="UP000245771"/>
    </source>
</evidence>
<accession>A0A316VAG2</accession>
<keyword evidence="2 4" id="KW-0064">Aspartyl protease</keyword>
<dbReference type="InterPro" id="IPR001461">
    <property type="entry name" value="Aspartic_peptidase_A1"/>
</dbReference>
<dbReference type="AlphaFoldDB" id="A0A316VAG2"/>
<evidence type="ECO:0000256" key="1">
    <source>
        <dbReference type="ARBA" id="ARBA00007447"/>
    </source>
</evidence>
<gene>
    <name evidence="6" type="ORF">FA14DRAFT_109206</name>
</gene>
<dbReference type="InterPro" id="IPR001969">
    <property type="entry name" value="Aspartic_peptidase_AS"/>
</dbReference>
<evidence type="ECO:0000259" key="5">
    <source>
        <dbReference type="PROSITE" id="PS51767"/>
    </source>
</evidence>
<feature type="active site" evidence="3">
    <location>
        <position position="229"/>
    </location>
</feature>
<dbReference type="PROSITE" id="PS51767">
    <property type="entry name" value="PEPTIDASE_A1"/>
    <property type="match status" value="1"/>
</dbReference>
<evidence type="ECO:0000256" key="3">
    <source>
        <dbReference type="PIRSR" id="PIRSR601461-1"/>
    </source>
</evidence>
<dbReference type="InterPro" id="IPR034164">
    <property type="entry name" value="Pepsin-like_dom"/>
</dbReference>
<proteinExistence type="inferred from homology"/>
<dbReference type="SUPFAM" id="SSF50630">
    <property type="entry name" value="Acid proteases"/>
    <property type="match status" value="1"/>
</dbReference>
<dbReference type="Gene3D" id="2.40.70.10">
    <property type="entry name" value="Acid Proteases"/>
    <property type="match status" value="2"/>
</dbReference>
<evidence type="ECO:0000256" key="4">
    <source>
        <dbReference type="RuleBase" id="RU000454"/>
    </source>
</evidence>
<comment type="similarity">
    <text evidence="1 4">Belongs to the peptidase A1 family.</text>
</comment>
<feature type="active site" evidence="3">
    <location>
        <position position="42"/>
    </location>
</feature>
<dbReference type="EMBL" id="KZ819603">
    <property type="protein sequence ID" value="PWN34506.1"/>
    <property type="molecule type" value="Genomic_DNA"/>
</dbReference>
<sequence>GPTGDARKGIPMKDNISGGQDIEFVCDISIGTPPQTFPIDPDTGSADLWVVDKSCQAANCGPNSRGKYSQKKSSSYAPIPNAPKFDLQYAIGDVSGQYARETVELAGVTIHKQTIGLANQTSPDWKDDLASGVLGLGFRAITSNNQRPFIENLASQGHLRKKVISFAFGRAASGTQGKSEMMLGGSNKSLFKGKISYYDVSRVAYWQTGFKQFASGSNAGVQNMDGIFDTGTSLIAAPSQQAAAFWKDVPNSQLSNDGTFYTYPCSQPINAKLTMPDGRSFKLSEKDLNFGKSPNDSSKCIGSVIVASTPGQIIFGLSALKNFYSVFD</sequence>
<dbReference type="PANTHER" id="PTHR47966">
    <property type="entry name" value="BETA-SITE APP-CLEAVING ENZYME, ISOFORM A-RELATED"/>
    <property type="match status" value="1"/>
</dbReference>
<keyword evidence="7" id="KW-1185">Reference proteome</keyword>
<dbReference type="InterPro" id="IPR033121">
    <property type="entry name" value="PEPTIDASE_A1"/>
</dbReference>
<dbReference type="RefSeq" id="XP_025354808.1">
    <property type="nucleotide sequence ID" value="XM_025495870.1"/>
</dbReference>
<dbReference type="FunCoup" id="A0A316VAG2">
    <property type="interactions" value="36"/>
</dbReference>
<keyword evidence="4" id="KW-0378">Hydrolase</keyword>
<protein>
    <submittedName>
        <fullName evidence="6">Acid protease</fullName>
    </submittedName>
</protein>
<dbReference type="STRING" id="1280837.A0A316VAG2"/>
<dbReference type="PROSITE" id="PS00141">
    <property type="entry name" value="ASP_PROTEASE"/>
    <property type="match status" value="1"/>
</dbReference>
<dbReference type="PANTHER" id="PTHR47966:SF51">
    <property type="entry name" value="BETA-SITE APP-CLEAVING ENZYME, ISOFORM A-RELATED"/>
    <property type="match status" value="1"/>
</dbReference>
<dbReference type="Proteomes" id="UP000245771">
    <property type="component" value="Unassembled WGS sequence"/>
</dbReference>
<dbReference type="OrthoDB" id="15189at2759"/>
<name>A0A316VAG2_9BASI</name>
<dbReference type="InterPro" id="IPR021109">
    <property type="entry name" value="Peptidase_aspartic_dom_sf"/>
</dbReference>
<keyword evidence="4 6" id="KW-0645">Protease</keyword>
<dbReference type="InParanoid" id="A0A316VAG2"/>
<reference evidence="6 7" key="1">
    <citation type="journal article" date="2018" name="Mol. Biol. Evol.">
        <title>Broad Genomic Sampling Reveals a Smut Pathogenic Ancestry of the Fungal Clade Ustilaginomycotina.</title>
        <authorList>
            <person name="Kijpornyongpan T."/>
            <person name="Mondo S.J."/>
            <person name="Barry K."/>
            <person name="Sandor L."/>
            <person name="Lee J."/>
            <person name="Lipzen A."/>
            <person name="Pangilinan J."/>
            <person name="LaButti K."/>
            <person name="Hainaut M."/>
            <person name="Henrissat B."/>
            <person name="Grigoriev I.V."/>
            <person name="Spatafora J.W."/>
            <person name="Aime M.C."/>
        </authorList>
    </citation>
    <scope>NUCLEOTIDE SEQUENCE [LARGE SCALE GENOMIC DNA]</scope>
    <source>
        <strain evidence="6 7">MCA 3882</strain>
    </source>
</reference>
<evidence type="ECO:0000256" key="2">
    <source>
        <dbReference type="ARBA" id="ARBA00022750"/>
    </source>
</evidence>